<dbReference type="InterPro" id="IPR009057">
    <property type="entry name" value="Homeodomain-like_sf"/>
</dbReference>
<dbReference type="SMART" id="SM00342">
    <property type="entry name" value="HTH_ARAC"/>
    <property type="match status" value="1"/>
</dbReference>
<dbReference type="InterPro" id="IPR018060">
    <property type="entry name" value="HTH_AraC"/>
</dbReference>
<protein>
    <submittedName>
        <fullName evidence="5">Helix-turn-helix domain-containing protein</fullName>
    </submittedName>
</protein>
<evidence type="ECO:0000313" key="6">
    <source>
        <dbReference type="Proteomes" id="UP001198402"/>
    </source>
</evidence>
<feature type="domain" description="HTH araC/xylS-type" evidence="4">
    <location>
        <begin position="169"/>
        <end position="267"/>
    </location>
</feature>
<keyword evidence="1" id="KW-0805">Transcription regulation</keyword>
<evidence type="ECO:0000256" key="2">
    <source>
        <dbReference type="ARBA" id="ARBA00023125"/>
    </source>
</evidence>
<keyword evidence="3" id="KW-0804">Transcription</keyword>
<gene>
    <name evidence="5" type="ORF">LBV24_08890</name>
</gene>
<evidence type="ECO:0000256" key="1">
    <source>
        <dbReference type="ARBA" id="ARBA00023015"/>
    </source>
</evidence>
<accession>A0ABS7Y3R9</accession>
<evidence type="ECO:0000313" key="5">
    <source>
        <dbReference type="EMBL" id="MCA0153328.1"/>
    </source>
</evidence>
<dbReference type="InterPro" id="IPR020449">
    <property type="entry name" value="Tscrpt_reg_AraC-type_HTH"/>
</dbReference>
<keyword evidence="2" id="KW-0238">DNA-binding</keyword>
<dbReference type="PANTHER" id="PTHR43280:SF32">
    <property type="entry name" value="TRANSCRIPTIONAL REGULATORY PROTEIN"/>
    <property type="match status" value="1"/>
</dbReference>
<dbReference type="EMBL" id="JAIUJS010000004">
    <property type="protein sequence ID" value="MCA0153328.1"/>
    <property type="molecule type" value="Genomic_DNA"/>
</dbReference>
<dbReference type="Proteomes" id="UP001198402">
    <property type="component" value="Unassembled WGS sequence"/>
</dbReference>
<dbReference type="PROSITE" id="PS01124">
    <property type="entry name" value="HTH_ARAC_FAMILY_2"/>
    <property type="match status" value="1"/>
</dbReference>
<dbReference type="PANTHER" id="PTHR43280">
    <property type="entry name" value="ARAC-FAMILY TRANSCRIPTIONAL REGULATOR"/>
    <property type="match status" value="1"/>
</dbReference>
<organism evidence="5 6">
    <name type="scientific">Winogradskyella vincentii</name>
    <dbReference type="NCBI Taxonomy" id="2877122"/>
    <lineage>
        <taxon>Bacteria</taxon>
        <taxon>Pseudomonadati</taxon>
        <taxon>Bacteroidota</taxon>
        <taxon>Flavobacteriia</taxon>
        <taxon>Flavobacteriales</taxon>
        <taxon>Flavobacteriaceae</taxon>
        <taxon>Winogradskyella</taxon>
    </lineage>
</organism>
<evidence type="ECO:0000259" key="4">
    <source>
        <dbReference type="PROSITE" id="PS01124"/>
    </source>
</evidence>
<dbReference type="PRINTS" id="PR00032">
    <property type="entry name" value="HTHARAC"/>
</dbReference>
<keyword evidence="6" id="KW-1185">Reference proteome</keyword>
<sequence length="267" mass="30552">MNTDQIRIIPIINPHLTNANNDMLHVCWIQNNFVDIKIEETNYSNLNNAIIFLNKSINWKIIDKKNKGSAGYIMSLSPSILNNPILSKLHINELRVFNSKEIPIINLSPGIAKRTQAIIEMIDELIGTHLNHKEDAIFSLLNTFFVYCDGQCNIKSVISHNGSKKALVYKFKKLVDKNLSEFHEVSDYAKLLSITPKYLNKCVKTVLGFTAKDLIAEQLMMQSRHKLKFSYLSIKEISYELGFSSPEYFSYFFKNLTGISPSALRKN</sequence>
<dbReference type="Pfam" id="PF12833">
    <property type="entry name" value="HTH_18"/>
    <property type="match status" value="1"/>
</dbReference>
<dbReference type="RefSeq" id="WP_224478295.1">
    <property type="nucleotide sequence ID" value="NZ_JAIUJS010000004.1"/>
</dbReference>
<dbReference type="Gene3D" id="1.10.10.60">
    <property type="entry name" value="Homeodomain-like"/>
    <property type="match status" value="1"/>
</dbReference>
<reference evidence="6" key="1">
    <citation type="submission" date="2023-07" db="EMBL/GenBank/DDBJ databases">
        <authorList>
            <person name="Yue Y."/>
        </authorList>
    </citation>
    <scope>NUCLEOTIDE SEQUENCE [LARGE SCALE GENOMIC DNA]</scope>
    <source>
        <strain evidence="6">2Y89</strain>
    </source>
</reference>
<comment type="caution">
    <text evidence="5">The sequence shown here is derived from an EMBL/GenBank/DDBJ whole genome shotgun (WGS) entry which is preliminary data.</text>
</comment>
<evidence type="ECO:0000256" key="3">
    <source>
        <dbReference type="ARBA" id="ARBA00023163"/>
    </source>
</evidence>
<proteinExistence type="predicted"/>
<name>A0ABS7Y3R9_9FLAO</name>
<dbReference type="SUPFAM" id="SSF46689">
    <property type="entry name" value="Homeodomain-like"/>
    <property type="match status" value="1"/>
</dbReference>